<keyword evidence="5 8" id="KW-0812">Transmembrane</keyword>
<dbReference type="GO" id="GO:0005886">
    <property type="term" value="C:plasma membrane"/>
    <property type="evidence" value="ECO:0007669"/>
    <property type="project" value="UniProtKB-SubCell"/>
</dbReference>
<dbReference type="Proteomes" id="UP000660862">
    <property type="component" value="Unassembled WGS sequence"/>
</dbReference>
<feature type="transmembrane region" description="Helical" evidence="8">
    <location>
        <begin position="291"/>
        <end position="312"/>
    </location>
</feature>
<evidence type="ECO:0000313" key="10">
    <source>
        <dbReference type="Proteomes" id="UP000660862"/>
    </source>
</evidence>
<sequence length="437" mass="47178">MSNYPNGNQGVSIPMSNTYPLIIIGTLFFIFGFVTWLSSVLMPYLQIACELTVFQSYLVAFAFYISYFVMAIPSAWLLKIIGFKKGMSLGLLLVSGGSLLFIPAAIYREYIVFLVGLFFQGAGLTLLQTASNPYITILGPIESAAKRMCMMGVCNGVAGILAPAILGAVILSNVDAIDEQVKILADPEKAAVLDALARKVIVPYLIITGVLVLLAIMIYRSPLPEIDEEAGEEESQSGEFIVGERTSILHYPHLVFGVLALFVYTGVEVVAANSIIGYGTYLDIPMATAKFFTSFTLIGMLTGFLVGIVCIPKYISQRTGLKISATLGVLFGLSAIFTEGVLSVVFVALMGLSNSLIGAAIWPLALRGLGRFTKIGSGLLVMAISGAALIPLLYGWLTDHMNAQQAYWVVVPCYLIIGWYALFGFKIGLTEKKELSR</sequence>
<dbReference type="GO" id="GO:1904659">
    <property type="term" value="P:D-glucose transmembrane transport"/>
    <property type="evidence" value="ECO:0007669"/>
    <property type="project" value="InterPro"/>
</dbReference>
<evidence type="ECO:0000256" key="3">
    <source>
        <dbReference type="ARBA" id="ARBA00009120"/>
    </source>
</evidence>
<dbReference type="Pfam" id="PF07690">
    <property type="entry name" value="MFS_1"/>
    <property type="match status" value="1"/>
</dbReference>
<evidence type="ECO:0000256" key="4">
    <source>
        <dbReference type="ARBA" id="ARBA00022475"/>
    </source>
</evidence>
<evidence type="ECO:0000256" key="8">
    <source>
        <dbReference type="SAM" id="Phobius"/>
    </source>
</evidence>
<dbReference type="InterPro" id="IPR050375">
    <property type="entry name" value="MFS_TsgA-like"/>
</dbReference>
<comment type="caution">
    <text evidence="9">The sequence shown here is derived from an EMBL/GenBank/DDBJ whole genome shotgun (WGS) entry which is preliminary data.</text>
</comment>
<dbReference type="SUPFAM" id="SSF103473">
    <property type="entry name" value="MFS general substrate transporter"/>
    <property type="match status" value="1"/>
</dbReference>
<reference evidence="9" key="1">
    <citation type="journal article" date="2014" name="Int. J. Syst. Evol. Microbiol.">
        <title>Complete genome sequence of Corynebacterium casei LMG S-19264T (=DSM 44701T), isolated from a smear-ripened cheese.</title>
        <authorList>
            <consortium name="US DOE Joint Genome Institute (JGI-PGF)"/>
            <person name="Walter F."/>
            <person name="Albersmeier A."/>
            <person name="Kalinowski J."/>
            <person name="Ruckert C."/>
        </authorList>
    </citation>
    <scope>NUCLEOTIDE SEQUENCE</scope>
    <source>
        <strain evidence="9">CGMCC 1.12195</strain>
    </source>
</reference>
<dbReference type="GO" id="GO:0005354">
    <property type="term" value="F:galactose transmembrane transporter activity"/>
    <property type="evidence" value="ECO:0007669"/>
    <property type="project" value="InterPro"/>
</dbReference>
<feature type="transmembrane region" description="Helical" evidence="8">
    <location>
        <begin position="378"/>
        <end position="397"/>
    </location>
</feature>
<feature type="transmembrane region" description="Helical" evidence="8">
    <location>
        <begin position="201"/>
        <end position="219"/>
    </location>
</feature>
<feature type="transmembrane region" description="Helical" evidence="8">
    <location>
        <begin position="87"/>
        <end position="104"/>
    </location>
</feature>
<dbReference type="InterPro" id="IPR011701">
    <property type="entry name" value="MFS"/>
</dbReference>
<dbReference type="CDD" id="cd17394">
    <property type="entry name" value="MFS_FucP_like"/>
    <property type="match status" value="1"/>
</dbReference>
<feature type="transmembrane region" description="Helical" evidence="8">
    <location>
        <begin position="254"/>
        <end position="279"/>
    </location>
</feature>
<name>A0A917HBE4_9SPHI</name>
<evidence type="ECO:0000313" key="9">
    <source>
        <dbReference type="EMBL" id="GGG73827.1"/>
    </source>
</evidence>
<dbReference type="PANTHER" id="PTHR43702:SF12">
    <property type="entry name" value="N-ACETYL GLUCOSAMINE TRANSPORTER NAGP"/>
    <property type="match status" value="1"/>
</dbReference>
<dbReference type="RefSeq" id="WP_188504034.1">
    <property type="nucleotide sequence ID" value="NZ_BMER01000001.1"/>
</dbReference>
<keyword evidence="6 8" id="KW-1133">Transmembrane helix</keyword>
<organism evidence="9 10">
    <name type="scientific">Parapedobacter pyrenivorans</name>
    <dbReference type="NCBI Taxonomy" id="1305674"/>
    <lineage>
        <taxon>Bacteria</taxon>
        <taxon>Pseudomonadati</taxon>
        <taxon>Bacteroidota</taxon>
        <taxon>Sphingobacteriia</taxon>
        <taxon>Sphingobacteriales</taxon>
        <taxon>Sphingobacteriaceae</taxon>
        <taxon>Parapedobacter</taxon>
    </lineage>
</organism>
<accession>A0A917HBE4</accession>
<gene>
    <name evidence="9" type="primary">gluP</name>
    <name evidence="9" type="ORF">GCM10007415_01480</name>
</gene>
<proteinExistence type="inferred from homology"/>
<reference evidence="9" key="2">
    <citation type="submission" date="2020-09" db="EMBL/GenBank/DDBJ databases">
        <authorList>
            <person name="Sun Q."/>
            <person name="Zhou Y."/>
        </authorList>
    </citation>
    <scope>NUCLEOTIDE SEQUENCE</scope>
    <source>
        <strain evidence="9">CGMCC 1.12195</strain>
    </source>
</reference>
<dbReference type="InterPro" id="IPR005964">
    <property type="entry name" value="Glc/Gal_transptr_bac"/>
</dbReference>
<dbReference type="EMBL" id="BMER01000001">
    <property type="protein sequence ID" value="GGG73827.1"/>
    <property type="molecule type" value="Genomic_DNA"/>
</dbReference>
<keyword evidence="4" id="KW-1003">Cell membrane</keyword>
<keyword evidence="10" id="KW-1185">Reference proteome</keyword>
<dbReference type="AlphaFoldDB" id="A0A917HBE4"/>
<protein>
    <submittedName>
        <fullName evidence="9">Glucose/galactose MFS transporter</fullName>
    </submittedName>
</protein>
<dbReference type="GO" id="GO:0055056">
    <property type="term" value="F:D-glucose transmembrane transporter activity"/>
    <property type="evidence" value="ECO:0007669"/>
    <property type="project" value="InterPro"/>
</dbReference>
<feature type="transmembrane region" description="Helical" evidence="8">
    <location>
        <begin position="319"/>
        <end position="338"/>
    </location>
</feature>
<dbReference type="Gene3D" id="1.20.1250.20">
    <property type="entry name" value="MFS general substrate transporter like domains"/>
    <property type="match status" value="2"/>
</dbReference>
<comment type="similarity">
    <text evidence="3">Belongs to the major facilitator superfamily. FHS transporter (TC 2.A.1.7) family.</text>
</comment>
<feature type="transmembrane region" description="Helical" evidence="8">
    <location>
        <begin position="57"/>
        <end position="78"/>
    </location>
</feature>
<evidence type="ECO:0000256" key="7">
    <source>
        <dbReference type="ARBA" id="ARBA00023136"/>
    </source>
</evidence>
<evidence type="ECO:0000256" key="5">
    <source>
        <dbReference type="ARBA" id="ARBA00022692"/>
    </source>
</evidence>
<evidence type="ECO:0000256" key="2">
    <source>
        <dbReference type="ARBA" id="ARBA00004429"/>
    </source>
</evidence>
<feature type="transmembrane region" description="Helical" evidence="8">
    <location>
        <begin position="148"/>
        <end position="171"/>
    </location>
</feature>
<feature type="transmembrane region" description="Helical" evidence="8">
    <location>
        <begin position="21"/>
        <end position="45"/>
    </location>
</feature>
<feature type="transmembrane region" description="Helical" evidence="8">
    <location>
        <begin position="110"/>
        <end position="127"/>
    </location>
</feature>
<feature type="transmembrane region" description="Helical" evidence="8">
    <location>
        <begin position="409"/>
        <end position="429"/>
    </location>
</feature>
<keyword evidence="7 8" id="KW-0472">Membrane</keyword>
<dbReference type="PANTHER" id="PTHR43702">
    <property type="entry name" value="L-FUCOSE-PROTON SYMPORTER"/>
    <property type="match status" value="1"/>
</dbReference>
<dbReference type="NCBIfam" id="TIGR01272">
    <property type="entry name" value="gluP"/>
    <property type="match status" value="1"/>
</dbReference>
<comment type="function">
    <text evidence="1">Intake of glucose and galactose.</text>
</comment>
<feature type="transmembrane region" description="Helical" evidence="8">
    <location>
        <begin position="344"/>
        <end position="366"/>
    </location>
</feature>
<evidence type="ECO:0000256" key="6">
    <source>
        <dbReference type="ARBA" id="ARBA00022989"/>
    </source>
</evidence>
<comment type="subcellular location">
    <subcellularLocation>
        <location evidence="2">Cell inner membrane</location>
        <topology evidence="2">Multi-pass membrane protein</topology>
    </subcellularLocation>
</comment>
<evidence type="ECO:0000256" key="1">
    <source>
        <dbReference type="ARBA" id="ARBA00003321"/>
    </source>
</evidence>
<dbReference type="InterPro" id="IPR036259">
    <property type="entry name" value="MFS_trans_sf"/>
</dbReference>